<dbReference type="EMBL" id="CM007387">
    <property type="protein sequence ID" value="ONK63471.1"/>
    <property type="molecule type" value="Genomic_DNA"/>
</dbReference>
<name>A0A5P1EFI8_ASPOF</name>
<gene>
    <name evidence="2" type="ORF">A4U43_C07F15490</name>
</gene>
<organism evidence="2 3">
    <name type="scientific">Asparagus officinalis</name>
    <name type="common">Garden asparagus</name>
    <dbReference type="NCBI Taxonomy" id="4686"/>
    <lineage>
        <taxon>Eukaryota</taxon>
        <taxon>Viridiplantae</taxon>
        <taxon>Streptophyta</taxon>
        <taxon>Embryophyta</taxon>
        <taxon>Tracheophyta</taxon>
        <taxon>Spermatophyta</taxon>
        <taxon>Magnoliopsida</taxon>
        <taxon>Liliopsida</taxon>
        <taxon>Asparagales</taxon>
        <taxon>Asparagaceae</taxon>
        <taxon>Asparagoideae</taxon>
        <taxon>Asparagus</taxon>
    </lineage>
</organism>
<sequence length="262" mass="29879">MEMVFGNKKFEGKGSSNQKKQRRGSTKHYGGGSSFGRPPLSPGAWHPTVPQWEKKFCTYVCSIPWKKLCETKKLMYMYPKIVEWNDSEGEEAFHNAKARYWASINYLPCPVPLPDPDKYTDIVDYNAAVDPELIEDLYKQPPVSEDSEGEKGILWDSFLFTTDTVPVTGWGDEEDQDRTVYATDHSIQIQPTGWGDDDASPTTYNNDQSIKIRPTGWDVIENPPNEESPKDNPADYLCGMNYSWHQDSSKARSGWEWQKSVS</sequence>
<dbReference type="OrthoDB" id="1899291at2759"/>
<protein>
    <submittedName>
        <fullName evidence="2">Uncharacterized protein</fullName>
    </submittedName>
</protein>
<dbReference type="Proteomes" id="UP000243459">
    <property type="component" value="Chromosome 7"/>
</dbReference>
<evidence type="ECO:0000313" key="2">
    <source>
        <dbReference type="EMBL" id="ONK63471.1"/>
    </source>
</evidence>
<proteinExistence type="predicted"/>
<evidence type="ECO:0000256" key="1">
    <source>
        <dbReference type="SAM" id="MobiDB-lite"/>
    </source>
</evidence>
<feature type="region of interest" description="Disordered" evidence="1">
    <location>
        <begin position="1"/>
        <end position="42"/>
    </location>
</feature>
<accession>A0A5P1EFI8</accession>
<dbReference type="PANTHER" id="PTHR34567:SF3">
    <property type="entry name" value="FK506-BINDING-LIKE PROTEIN"/>
    <property type="match status" value="1"/>
</dbReference>
<dbReference type="PANTHER" id="PTHR34567">
    <property type="entry name" value="FK506-BINDING-LIKE PROTEIN"/>
    <property type="match status" value="1"/>
</dbReference>
<dbReference type="AlphaFoldDB" id="A0A5P1EFI8"/>
<reference evidence="3" key="1">
    <citation type="journal article" date="2017" name="Nat. Commun.">
        <title>The asparagus genome sheds light on the origin and evolution of a young Y chromosome.</title>
        <authorList>
            <person name="Harkess A."/>
            <person name="Zhou J."/>
            <person name="Xu C."/>
            <person name="Bowers J.E."/>
            <person name="Van der Hulst R."/>
            <person name="Ayyampalayam S."/>
            <person name="Mercati F."/>
            <person name="Riccardi P."/>
            <person name="McKain M.R."/>
            <person name="Kakrana A."/>
            <person name="Tang H."/>
            <person name="Ray J."/>
            <person name="Groenendijk J."/>
            <person name="Arikit S."/>
            <person name="Mathioni S.M."/>
            <person name="Nakano M."/>
            <person name="Shan H."/>
            <person name="Telgmann-Rauber A."/>
            <person name="Kanno A."/>
            <person name="Yue Z."/>
            <person name="Chen H."/>
            <person name="Li W."/>
            <person name="Chen Y."/>
            <person name="Xu X."/>
            <person name="Zhang Y."/>
            <person name="Luo S."/>
            <person name="Chen H."/>
            <person name="Gao J."/>
            <person name="Mao Z."/>
            <person name="Pires J.C."/>
            <person name="Luo M."/>
            <person name="Kudrna D."/>
            <person name="Wing R.A."/>
            <person name="Meyers B.C."/>
            <person name="Yi K."/>
            <person name="Kong H."/>
            <person name="Lavrijsen P."/>
            <person name="Sunseri F."/>
            <person name="Falavigna A."/>
            <person name="Ye Y."/>
            <person name="Leebens-Mack J.H."/>
            <person name="Chen G."/>
        </authorList>
    </citation>
    <scope>NUCLEOTIDE SEQUENCE [LARGE SCALE GENOMIC DNA]</scope>
    <source>
        <strain evidence="3">cv. DH0086</strain>
    </source>
</reference>
<dbReference type="Gramene" id="ONK63471">
    <property type="protein sequence ID" value="ONK63471"/>
    <property type="gene ID" value="A4U43_C07F15490"/>
</dbReference>
<keyword evidence="3" id="KW-1185">Reference proteome</keyword>
<evidence type="ECO:0000313" key="3">
    <source>
        <dbReference type="Proteomes" id="UP000243459"/>
    </source>
</evidence>